<evidence type="ECO:0000313" key="3">
    <source>
        <dbReference type="Proteomes" id="UP001321749"/>
    </source>
</evidence>
<dbReference type="EMBL" id="MU864929">
    <property type="protein sequence ID" value="KAK4466872.1"/>
    <property type="molecule type" value="Genomic_DNA"/>
</dbReference>
<dbReference type="PANTHER" id="PTHR34815">
    <property type="entry name" value="LYSINE ACETYLTRANSFERASE"/>
    <property type="match status" value="1"/>
</dbReference>
<dbReference type="SUPFAM" id="SSF55729">
    <property type="entry name" value="Acyl-CoA N-acyltransferases (Nat)"/>
    <property type="match status" value="1"/>
</dbReference>
<dbReference type="InterPro" id="IPR016181">
    <property type="entry name" value="Acyl_CoA_acyltransferase"/>
</dbReference>
<name>A0AAV9I1F6_9PEZI</name>
<reference evidence="2" key="2">
    <citation type="submission" date="2023-06" db="EMBL/GenBank/DDBJ databases">
        <authorList>
            <consortium name="Lawrence Berkeley National Laboratory"/>
            <person name="Mondo S.J."/>
            <person name="Hensen N."/>
            <person name="Bonometti L."/>
            <person name="Westerberg I."/>
            <person name="Brannstrom I.O."/>
            <person name="Guillou S."/>
            <person name="Cros-Aarteil S."/>
            <person name="Calhoun S."/>
            <person name="Haridas S."/>
            <person name="Kuo A."/>
            <person name="Pangilinan J."/>
            <person name="Riley R."/>
            <person name="Labutti K."/>
            <person name="Andreopoulos B."/>
            <person name="Lipzen A."/>
            <person name="Chen C."/>
            <person name="Yanf M."/>
            <person name="Daum C."/>
            <person name="Ng V."/>
            <person name="Clum A."/>
            <person name="Steindorff A."/>
            <person name="Ohm R."/>
            <person name="Martin F."/>
            <person name="Silar P."/>
            <person name="Natvig D."/>
            <person name="Lalanne C."/>
            <person name="Gautier V."/>
            <person name="Ament-Velasquez S.L."/>
            <person name="Kruys A."/>
            <person name="Hutchinson M.I."/>
            <person name="Powell A.J."/>
            <person name="Barry K."/>
            <person name="Miller A.N."/>
            <person name="Grigoriev I.V."/>
            <person name="Debuchy R."/>
            <person name="Gladieux P."/>
            <person name="Thoren M.H."/>
            <person name="Johannesson H."/>
        </authorList>
    </citation>
    <scope>NUCLEOTIDE SEQUENCE</scope>
    <source>
        <strain evidence="2">PSN324</strain>
    </source>
</reference>
<keyword evidence="3" id="KW-1185">Reference proteome</keyword>
<evidence type="ECO:0000259" key="1">
    <source>
        <dbReference type="Pfam" id="PF22998"/>
    </source>
</evidence>
<sequence>MASSQGSPLPLSRLTTDDVIFTLATPHQRVLSWHLNGASWAPPMSIEEYLGREQALSETLLSREGGTRYYVLHPKGNPDLIVSGCEVTAKRALVADSNTGQGASGLEGAGGGVKEVNAYGIASVFTNPLCRGKGMAAYLLEKVKKEVVDDGEQMGCELGVLYSDIGRGYYTKLGWKDWRSPHLVFELDYSGHAGGGRDGTEEEEAGHIMDGVEYLDEEKEIERLCEVDVANLRRRFEEKLSKSGDLKGKKYVAFLPDWKQISWHFARDEYGAKVMKTGREIKHRGARSVSPTPGTGGNSWVLWDHDLRENKLKILRIVVDEDVKGEQEREVVARGLLLAALREGKDWGLKKVMVWTPSETVSRAAVGIWREMSERFDGGNMKVRLVLEEREDGSIPSLRWRGGESIENVVWEENEYYAWC</sequence>
<dbReference type="InterPro" id="IPR053013">
    <property type="entry name" value="LAT"/>
</dbReference>
<dbReference type="InterPro" id="IPR055100">
    <property type="entry name" value="GNAT_LYC1-like"/>
</dbReference>
<dbReference type="Pfam" id="PF22998">
    <property type="entry name" value="GNAT_LYC1-like"/>
    <property type="match status" value="1"/>
</dbReference>
<reference evidence="2" key="1">
    <citation type="journal article" date="2023" name="Mol. Phylogenet. Evol.">
        <title>Genome-scale phylogeny and comparative genomics of the fungal order Sordariales.</title>
        <authorList>
            <person name="Hensen N."/>
            <person name="Bonometti L."/>
            <person name="Westerberg I."/>
            <person name="Brannstrom I.O."/>
            <person name="Guillou S."/>
            <person name="Cros-Aarteil S."/>
            <person name="Calhoun S."/>
            <person name="Haridas S."/>
            <person name="Kuo A."/>
            <person name="Mondo S."/>
            <person name="Pangilinan J."/>
            <person name="Riley R."/>
            <person name="LaButti K."/>
            <person name="Andreopoulos B."/>
            <person name="Lipzen A."/>
            <person name="Chen C."/>
            <person name="Yan M."/>
            <person name="Daum C."/>
            <person name="Ng V."/>
            <person name="Clum A."/>
            <person name="Steindorff A."/>
            <person name="Ohm R.A."/>
            <person name="Martin F."/>
            <person name="Silar P."/>
            <person name="Natvig D.O."/>
            <person name="Lalanne C."/>
            <person name="Gautier V."/>
            <person name="Ament-Velasquez S.L."/>
            <person name="Kruys A."/>
            <person name="Hutchinson M.I."/>
            <person name="Powell A.J."/>
            <person name="Barry K."/>
            <person name="Miller A.N."/>
            <person name="Grigoriev I.V."/>
            <person name="Debuchy R."/>
            <person name="Gladieux P."/>
            <person name="Hiltunen Thoren M."/>
            <person name="Johannesson H."/>
        </authorList>
    </citation>
    <scope>NUCLEOTIDE SEQUENCE</scope>
    <source>
        <strain evidence="2">PSN324</strain>
    </source>
</reference>
<dbReference type="Gene3D" id="3.40.630.30">
    <property type="match status" value="1"/>
</dbReference>
<feature type="domain" description="LYC1 C-terminal" evidence="1">
    <location>
        <begin position="210"/>
        <end position="420"/>
    </location>
</feature>
<dbReference type="AlphaFoldDB" id="A0AAV9I1F6"/>
<organism evidence="2 3">
    <name type="scientific">Cladorrhinum samala</name>
    <dbReference type="NCBI Taxonomy" id="585594"/>
    <lineage>
        <taxon>Eukaryota</taxon>
        <taxon>Fungi</taxon>
        <taxon>Dikarya</taxon>
        <taxon>Ascomycota</taxon>
        <taxon>Pezizomycotina</taxon>
        <taxon>Sordariomycetes</taxon>
        <taxon>Sordariomycetidae</taxon>
        <taxon>Sordariales</taxon>
        <taxon>Podosporaceae</taxon>
        <taxon>Cladorrhinum</taxon>
    </lineage>
</organism>
<dbReference type="PANTHER" id="PTHR34815:SF4">
    <property type="entry name" value="N-ACETYLTRANSFERASE DOMAIN-CONTAINING PROTEIN"/>
    <property type="match status" value="1"/>
</dbReference>
<evidence type="ECO:0000313" key="2">
    <source>
        <dbReference type="EMBL" id="KAK4466872.1"/>
    </source>
</evidence>
<protein>
    <recommendedName>
        <fullName evidence="1">LYC1 C-terminal domain-containing protein</fullName>
    </recommendedName>
</protein>
<proteinExistence type="predicted"/>
<gene>
    <name evidence="2" type="ORF">QBC42DRAFT_258205</name>
</gene>
<comment type="caution">
    <text evidence="2">The sequence shown here is derived from an EMBL/GenBank/DDBJ whole genome shotgun (WGS) entry which is preliminary data.</text>
</comment>
<dbReference type="Proteomes" id="UP001321749">
    <property type="component" value="Unassembled WGS sequence"/>
</dbReference>
<accession>A0AAV9I1F6</accession>